<dbReference type="PANTHER" id="PTHR38593:SF1">
    <property type="entry name" value="BLR2558 PROTEIN"/>
    <property type="match status" value="1"/>
</dbReference>
<sequence>MKPRALSFLVVLLGATTVHAATATTSDRNFVAKVSQGGMFEVAAGKLAETKGSTQDVRDFATAEVHDHMLVGNKLKAISTSEGVAISDRPNAGFSGKLSHLSGLSGTAFDAAYLTEMAALHDADGAAFAKEATDGGSSAYRAFGAETHRIVQRHIGAIHGAPLPR</sequence>
<dbReference type="EMBL" id="JACEIB010000024">
    <property type="protein sequence ID" value="MBA2935214.1"/>
    <property type="molecule type" value="Genomic_DNA"/>
</dbReference>
<dbReference type="InterPro" id="IPR025419">
    <property type="entry name" value="DUF4142"/>
</dbReference>
<evidence type="ECO:0000256" key="1">
    <source>
        <dbReference type="SAM" id="SignalP"/>
    </source>
</evidence>
<dbReference type="RefSeq" id="WP_160363802.1">
    <property type="nucleotide sequence ID" value="NZ_JACEIB010000024.1"/>
</dbReference>
<feature type="signal peptide" evidence="1">
    <location>
        <begin position="1"/>
        <end position="20"/>
    </location>
</feature>
<dbReference type="Gene3D" id="1.20.1260.10">
    <property type="match status" value="1"/>
</dbReference>
<keyword evidence="4" id="KW-1185">Reference proteome</keyword>
<feature type="chain" id="PRO_5032665217" evidence="1">
    <location>
        <begin position="21"/>
        <end position="165"/>
    </location>
</feature>
<keyword evidence="1" id="KW-0732">Signal</keyword>
<gene>
    <name evidence="3" type="ORF">HZF05_14080</name>
</gene>
<evidence type="ECO:0000259" key="2">
    <source>
        <dbReference type="Pfam" id="PF13628"/>
    </source>
</evidence>
<dbReference type="Proteomes" id="UP000570166">
    <property type="component" value="Unassembled WGS sequence"/>
</dbReference>
<proteinExistence type="predicted"/>
<organism evidence="3 4">
    <name type="scientific">Sphingomonas chungangi</name>
    <dbReference type="NCBI Taxonomy" id="2683589"/>
    <lineage>
        <taxon>Bacteria</taxon>
        <taxon>Pseudomonadati</taxon>
        <taxon>Pseudomonadota</taxon>
        <taxon>Alphaproteobacteria</taxon>
        <taxon>Sphingomonadales</taxon>
        <taxon>Sphingomonadaceae</taxon>
        <taxon>Sphingomonas</taxon>
    </lineage>
</organism>
<name>A0A838L7R5_9SPHN</name>
<evidence type="ECO:0000313" key="4">
    <source>
        <dbReference type="Proteomes" id="UP000570166"/>
    </source>
</evidence>
<accession>A0A838L7R5</accession>
<protein>
    <submittedName>
        <fullName evidence="3">DUF4142 domain-containing protein</fullName>
    </submittedName>
</protein>
<dbReference type="PANTHER" id="PTHR38593">
    <property type="entry name" value="BLR2558 PROTEIN"/>
    <property type="match status" value="1"/>
</dbReference>
<dbReference type="InterPro" id="IPR012347">
    <property type="entry name" value="Ferritin-like"/>
</dbReference>
<comment type="caution">
    <text evidence="3">The sequence shown here is derived from an EMBL/GenBank/DDBJ whole genome shotgun (WGS) entry which is preliminary data.</text>
</comment>
<feature type="domain" description="DUF4142" evidence="2">
    <location>
        <begin position="26"/>
        <end position="156"/>
    </location>
</feature>
<dbReference type="Pfam" id="PF13628">
    <property type="entry name" value="DUF4142"/>
    <property type="match status" value="1"/>
</dbReference>
<dbReference type="AlphaFoldDB" id="A0A838L7R5"/>
<reference evidence="3 4" key="1">
    <citation type="submission" date="2020-07" db="EMBL/GenBank/DDBJ databases">
        <authorList>
            <person name="Sun Q."/>
        </authorList>
    </citation>
    <scope>NUCLEOTIDE SEQUENCE [LARGE SCALE GENOMIC DNA]</scope>
    <source>
        <strain evidence="3 4">CGMCC 1.13654</strain>
    </source>
</reference>
<evidence type="ECO:0000313" key="3">
    <source>
        <dbReference type="EMBL" id="MBA2935214.1"/>
    </source>
</evidence>